<keyword evidence="1" id="KW-1133">Transmembrane helix</keyword>
<name>A0A6C0LYN9_9ZZZZ</name>
<proteinExistence type="predicted"/>
<feature type="transmembrane region" description="Helical" evidence="1">
    <location>
        <begin position="12"/>
        <end position="31"/>
    </location>
</feature>
<reference evidence="2" key="1">
    <citation type="journal article" date="2020" name="Nature">
        <title>Giant virus diversity and host interactions through global metagenomics.</title>
        <authorList>
            <person name="Schulz F."/>
            <person name="Roux S."/>
            <person name="Paez-Espino D."/>
            <person name="Jungbluth S."/>
            <person name="Walsh D.A."/>
            <person name="Denef V.J."/>
            <person name="McMahon K.D."/>
            <person name="Konstantinidis K.T."/>
            <person name="Eloe-Fadrosh E.A."/>
            <person name="Kyrpides N.C."/>
            <person name="Woyke T."/>
        </authorList>
    </citation>
    <scope>NUCLEOTIDE SEQUENCE</scope>
    <source>
        <strain evidence="2">GVMAG-S-1035085-51</strain>
    </source>
</reference>
<organism evidence="2">
    <name type="scientific">viral metagenome</name>
    <dbReference type="NCBI Taxonomy" id="1070528"/>
    <lineage>
        <taxon>unclassified sequences</taxon>
        <taxon>metagenomes</taxon>
        <taxon>organismal metagenomes</taxon>
    </lineage>
</organism>
<evidence type="ECO:0000256" key="1">
    <source>
        <dbReference type="SAM" id="Phobius"/>
    </source>
</evidence>
<keyword evidence="1" id="KW-0472">Membrane</keyword>
<protein>
    <submittedName>
        <fullName evidence="2">Uncharacterized protein</fullName>
    </submittedName>
</protein>
<sequence>MDIIIISSLVYLLYNAFYWYIPLVVVGGLAIRWESKLSLNEKDKWELHVIPKYIIKVCHGYNYVKTKITFIRNINSNIQETSNMLQEIIIGKKADPKMNFLLNRLDNMPYDMFKTIPPEQMTMVKENKTIQTLVGQIDNIIVNNDKIKEKLSSMNLDDRIKHLLNTLKKD</sequence>
<keyword evidence="1" id="KW-0812">Transmembrane</keyword>
<dbReference type="AlphaFoldDB" id="A0A6C0LYN9"/>
<accession>A0A6C0LYN9</accession>
<dbReference type="EMBL" id="MN740613">
    <property type="protein sequence ID" value="QHU35869.1"/>
    <property type="molecule type" value="Genomic_DNA"/>
</dbReference>
<evidence type="ECO:0000313" key="2">
    <source>
        <dbReference type="EMBL" id="QHU35869.1"/>
    </source>
</evidence>